<keyword evidence="11" id="KW-1185">Reference proteome</keyword>
<keyword evidence="9" id="KW-0472">Membrane</keyword>
<feature type="binding site" description="axial binding residue" evidence="7">
    <location>
        <position position="437"/>
    </location>
    <ligand>
        <name>heme</name>
        <dbReference type="ChEBI" id="CHEBI:30413"/>
    </ligand>
    <ligandPart>
        <name>Fe</name>
        <dbReference type="ChEBI" id="CHEBI:18248"/>
    </ligandPart>
</feature>
<evidence type="ECO:0000256" key="4">
    <source>
        <dbReference type="ARBA" id="ARBA00022723"/>
    </source>
</evidence>
<dbReference type="GO" id="GO:0010268">
    <property type="term" value="P:brassinosteroid homeostasis"/>
    <property type="evidence" value="ECO:0007669"/>
    <property type="project" value="TreeGrafter"/>
</dbReference>
<evidence type="ECO:0000256" key="3">
    <source>
        <dbReference type="ARBA" id="ARBA00022692"/>
    </source>
</evidence>
<reference evidence="10 11" key="1">
    <citation type="submission" date="2024-04" db="EMBL/GenBank/DDBJ databases">
        <authorList>
            <person name="Fracassetti M."/>
        </authorList>
    </citation>
    <scope>NUCLEOTIDE SEQUENCE [LARGE SCALE GENOMIC DNA]</scope>
</reference>
<dbReference type="AlphaFoldDB" id="A0AAV2D6L1"/>
<evidence type="ECO:0008006" key="12">
    <source>
        <dbReference type="Google" id="ProtNLM"/>
    </source>
</evidence>
<dbReference type="PROSITE" id="PS00086">
    <property type="entry name" value="CYTOCHROME_P450"/>
    <property type="match status" value="1"/>
</dbReference>
<dbReference type="InterPro" id="IPR036396">
    <property type="entry name" value="Cyt_P450_sf"/>
</dbReference>
<dbReference type="PRINTS" id="PR00463">
    <property type="entry name" value="EP450I"/>
</dbReference>
<gene>
    <name evidence="10" type="ORF">LTRI10_LOCUS11403</name>
</gene>
<organism evidence="10 11">
    <name type="scientific">Linum trigynum</name>
    <dbReference type="NCBI Taxonomy" id="586398"/>
    <lineage>
        <taxon>Eukaryota</taxon>
        <taxon>Viridiplantae</taxon>
        <taxon>Streptophyta</taxon>
        <taxon>Embryophyta</taxon>
        <taxon>Tracheophyta</taxon>
        <taxon>Spermatophyta</taxon>
        <taxon>Magnoliopsida</taxon>
        <taxon>eudicotyledons</taxon>
        <taxon>Gunneridae</taxon>
        <taxon>Pentapetalae</taxon>
        <taxon>rosids</taxon>
        <taxon>fabids</taxon>
        <taxon>Malpighiales</taxon>
        <taxon>Linaceae</taxon>
        <taxon>Linum</taxon>
    </lineage>
</organism>
<evidence type="ECO:0000256" key="8">
    <source>
        <dbReference type="RuleBase" id="RU000461"/>
    </source>
</evidence>
<dbReference type="GO" id="GO:0016132">
    <property type="term" value="P:brassinosteroid biosynthetic process"/>
    <property type="evidence" value="ECO:0007669"/>
    <property type="project" value="TreeGrafter"/>
</dbReference>
<dbReference type="PRINTS" id="PR00385">
    <property type="entry name" value="P450"/>
</dbReference>
<dbReference type="InterPro" id="IPR002401">
    <property type="entry name" value="Cyt_P450_E_grp-I"/>
</dbReference>
<keyword evidence="5 9" id="KW-1133">Transmembrane helix</keyword>
<evidence type="ECO:0000313" key="10">
    <source>
        <dbReference type="EMBL" id="CAL1368081.1"/>
    </source>
</evidence>
<dbReference type="PANTHER" id="PTHR24286">
    <property type="entry name" value="CYTOCHROME P450 26"/>
    <property type="match status" value="1"/>
</dbReference>
<keyword evidence="6 7" id="KW-0408">Iron</keyword>
<accession>A0AAV2D6L1</accession>
<proteinExistence type="inferred from homology"/>
<comment type="similarity">
    <text evidence="2 8">Belongs to the cytochrome P450 family.</text>
</comment>
<dbReference type="GO" id="GO:0016125">
    <property type="term" value="P:sterol metabolic process"/>
    <property type="evidence" value="ECO:0007669"/>
    <property type="project" value="TreeGrafter"/>
</dbReference>
<keyword evidence="7 8" id="KW-0349">Heme</keyword>
<keyword evidence="8" id="KW-0503">Monooxygenase</keyword>
<evidence type="ECO:0000256" key="7">
    <source>
        <dbReference type="PIRSR" id="PIRSR602401-1"/>
    </source>
</evidence>
<keyword evidence="3 9" id="KW-0812">Transmembrane</keyword>
<feature type="transmembrane region" description="Helical" evidence="9">
    <location>
        <begin position="7"/>
        <end position="26"/>
    </location>
</feature>
<evidence type="ECO:0000256" key="2">
    <source>
        <dbReference type="ARBA" id="ARBA00010617"/>
    </source>
</evidence>
<dbReference type="Gene3D" id="1.10.630.10">
    <property type="entry name" value="Cytochrome P450"/>
    <property type="match status" value="1"/>
</dbReference>
<dbReference type="EMBL" id="OZ034815">
    <property type="protein sequence ID" value="CAL1368081.1"/>
    <property type="molecule type" value="Genomic_DNA"/>
</dbReference>
<dbReference type="Proteomes" id="UP001497516">
    <property type="component" value="Chromosome 2"/>
</dbReference>
<evidence type="ECO:0000313" key="11">
    <source>
        <dbReference type="Proteomes" id="UP001497516"/>
    </source>
</evidence>
<name>A0AAV2D6L1_9ROSI</name>
<dbReference type="GO" id="GO:0016705">
    <property type="term" value="F:oxidoreductase activity, acting on paired donors, with incorporation or reduction of molecular oxygen"/>
    <property type="evidence" value="ECO:0007669"/>
    <property type="project" value="InterPro"/>
</dbReference>
<keyword evidence="8" id="KW-0560">Oxidoreductase</keyword>
<dbReference type="InterPro" id="IPR017972">
    <property type="entry name" value="Cyt_P450_CS"/>
</dbReference>
<comment type="subcellular location">
    <subcellularLocation>
        <location evidence="1">Membrane</location>
        <topology evidence="1">Single-pass membrane protein</topology>
    </subcellularLocation>
</comment>
<dbReference type="Pfam" id="PF00067">
    <property type="entry name" value="p450"/>
    <property type="match status" value="1"/>
</dbReference>
<dbReference type="GO" id="GO:0020037">
    <property type="term" value="F:heme binding"/>
    <property type="evidence" value="ECO:0007669"/>
    <property type="project" value="InterPro"/>
</dbReference>
<dbReference type="GO" id="GO:0016020">
    <property type="term" value="C:membrane"/>
    <property type="evidence" value="ECO:0007669"/>
    <property type="project" value="UniProtKB-SubCell"/>
</dbReference>
<sequence>MEVTVAMAVGVMVGLLPVVGLLAWWWNEVWYALPEKFKLSGTGIRLPSGHMGFPFLGEMLTFLWYFKVVKRPDDFINSKRRKYGDGGGLFRSHLFGRPTIIAFAPAVSKFVYQKNDEFILEWPSVELVGPTSLVAVNGPSHTRLRSFVTNAINRPDALRRIASLVQPNIVAALQSWAQTGRVNAYKQVKKVTFENIGMLFASLEAGAELASVDELFRGIVKGVRAQPLNVPGTAYHHALQCRKKVTDVFKKELEKRKTMELDGLGSKTDDLMDGLRQIQDEQGNRLSEQEVLDNIVSLVVAGYESTSLSIMWSTYYLAKYPDVLRKLREENMALRKNKAAGEFITSDDISQLKYTKKVVEETIRMANIAAIVFRLATKDVEYKGYRIPKNWKVAIWSRYAHTNPENFQDPMCFNPDRWDVAPAPGAYQVFGGGSRICAGNMLARIQVAVFLHHLSTGYKWELLNPDAPMIYLSHPIPTDGVEISIAAL</sequence>
<dbReference type="PANTHER" id="PTHR24286:SF12">
    <property type="entry name" value="CYTOCHROME P450 FAMILY PROTEIN, EXPRESSED"/>
    <property type="match status" value="1"/>
</dbReference>
<evidence type="ECO:0000256" key="6">
    <source>
        <dbReference type="ARBA" id="ARBA00023004"/>
    </source>
</evidence>
<keyword evidence="4 7" id="KW-0479">Metal-binding</keyword>
<evidence type="ECO:0000256" key="9">
    <source>
        <dbReference type="SAM" id="Phobius"/>
    </source>
</evidence>
<dbReference type="GO" id="GO:0004497">
    <property type="term" value="F:monooxygenase activity"/>
    <property type="evidence" value="ECO:0007669"/>
    <property type="project" value="UniProtKB-KW"/>
</dbReference>
<dbReference type="InterPro" id="IPR001128">
    <property type="entry name" value="Cyt_P450"/>
</dbReference>
<dbReference type="GO" id="GO:0005506">
    <property type="term" value="F:iron ion binding"/>
    <property type="evidence" value="ECO:0007669"/>
    <property type="project" value="InterPro"/>
</dbReference>
<evidence type="ECO:0000256" key="5">
    <source>
        <dbReference type="ARBA" id="ARBA00022989"/>
    </source>
</evidence>
<dbReference type="SUPFAM" id="SSF48264">
    <property type="entry name" value="Cytochrome P450"/>
    <property type="match status" value="1"/>
</dbReference>
<comment type="cofactor">
    <cofactor evidence="7">
        <name>heme</name>
        <dbReference type="ChEBI" id="CHEBI:30413"/>
    </cofactor>
</comment>
<protein>
    <recommendedName>
        <fullName evidence="12">Ent-kaurenoic acid oxidase</fullName>
    </recommendedName>
</protein>
<evidence type="ECO:0000256" key="1">
    <source>
        <dbReference type="ARBA" id="ARBA00004167"/>
    </source>
</evidence>